<dbReference type="InterPro" id="IPR021333">
    <property type="entry name" value="DUF2946"/>
</dbReference>
<feature type="transmembrane region" description="Helical" evidence="1">
    <location>
        <begin position="85"/>
        <end position="104"/>
    </location>
</feature>
<keyword evidence="1" id="KW-0812">Transmembrane</keyword>
<evidence type="ECO:0000313" key="2">
    <source>
        <dbReference type="EMBL" id="CAB3808444.1"/>
    </source>
</evidence>
<evidence type="ECO:0008006" key="4">
    <source>
        <dbReference type="Google" id="ProtNLM"/>
    </source>
</evidence>
<keyword evidence="1" id="KW-0472">Membrane</keyword>
<keyword evidence="3" id="KW-1185">Reference proteome</keyword>
<reference evidence="2 3" key="1">
    <citation type="submission" date="2020-04" db="EMBL/GenBank/DDBJ databases">
        <authorList>
            <person name="De Canck E."/>
        </authorList>
    </citation>
    <scope>NUCLEOTIDE SEQUENCE [LARGE SCALE GENOMIC DNA]</scope>
    <source>
        <strain evidence="2 3">LMG 28138</strain>
    </source>
</reference>
<protein>
    <recommendedName>
        <fullName evidence="4">DUF2946 domain-containing protein</fullName>
    </recommendedName>
</protein>
<organism evidence="2 3">
    <name type="scientific">Pararobbsia alpina</name>
    <dbReference type="NCBI Taxonomy" id="621374"/>
    <lineage>
        <taxon>Bacteria</taxon>
        <taxon>Pseudomonadati</taxon>
        <taxon>Pseudomonadota</taxon>
        <taxon>Betaproteobacteria</taxon>
        <taxon>Burkholderiales</taxon>
        <taxon>Burkholderiaceae</taxon>
        <taxon>Pararobbsia</taxon>
    </lineage>
</organism>
<proteinExistence type="predicted"/>
<name>A0A6S7BPL2_9BURK</name>
<feature type="transmembrane region" description="Helical" evidence="1">
    <location>
        <begin position="12"/>
        <end position="33"/>
    </location>
</feature>
<dbReference type="Proteomes" id="UP000494115">
    <property type="component" value="Unassembled WGS sequence"/>
</dbReference>
<accession>A0A6S7BPL2</accession>
<evidence type="ECO:0000313" key="3">
    <source>
        <dbReference type="Proteomes" id="UP000494115"/>
    </source>
</evidence>
<dbReference type="AlphaFoldDB" id="A0A6S7BPL2"/>
<sequence>MTLRARKHTVAWLGIIAMWLIVCAPLFSQLVALAKSSEPVAVLCSAVNSERAAQHAPPDSLSACGYCDLAAQPAIVATVALPSQIATVLLATVPILALALFIRVDDYPSGRPRDPPIVF</sequence>
<dbReference type="EMBL" id="CADIKM010000133">
    <property type="protein sequence ID" value="CAB3808444.1"/>
    <property type="molecule type" value="Genomic_DNA"/>
</dbReference>
<gene>
    <name evidence="2" type="ORF">LMG28138_06044</name>
</gene>
<dbReference type="Pfam" id="PF11162">
    <property type="entry name" value="DUF2946"/>
    <property type="match status" value="1"/>
</dbReference>
<evidence type="ECO:0000256" key="1">
    <source>
        <dbReference type="SAM" id="Phobius"/>
    </source>
</evidence>
<keyword evidence="1" id="KW-1133">Transmembrane helix</keyword>